<comment type="caution">
    <text evidence="2">The sequence shown here is derived from an EMBL/GenBank/DDBJ whole genome shotgun (WGS) entry which is preliminary data.</text>
</comment>
<proteinExistence type="predicted"/>
<dbReference type="EMBL" id="JWZT01001718">
    <property type="protein sequence ID" value="KII71566.1"/>
    <property type="molecule type" value="Genomic_DNA"/>
</dbReference>
<feature type="signal peptide" evidence="1">
    <location>
        <begin position="1"/>
        <end position="25"/>
    </location>
</feature>
<reference evidence="2 3" key="1">
    <citation type="journal article" date="2014" name="Genome Biol. Evol.">
        <title>The genome of the myxosporean Thelohanellus kitauei shows adaptations to nutrient acquisition within its fish host.</title>
        <authorList>
            <person name="Yang Y."/>
            <person name="Xiong J."/>
            <person name="Zhou Z."/>
            <person name="Huo F."/>
            <person name="Miao W."/>
            <person name="Ran C."/>
            <person name="Liu Y."/>
            <person name="Zhang J."/>
            <person name="Feng J."/>
            <person name="Wang M."/>
            <person name="Wang M."/>
            <person name="Wang L."/>
            <person name="Yao B."/>
        </authorList>
    </citation>
    <scope>NUCLEOTIDE SEQUENCE [LARGE SCALE GENOMIC DNA]</scope>
    <source>
        <strain evidence="2">Wuqing</strain>
    </source>
</reference>
<dbReference type="Proteomes" id="UP000031668">
    <property type="component" value="Unassembled WGS sequence"/>
</dbReference>
<gene>
    <name evidence="2" type="ORF">RF11_04611</name>
</gene>
<keyword evidence="1" id="KW-0732">Signal</keyword>
<keyword evidence="3" id="KW-1185">Reference proteome</keyword>
<protein>
    <submittedName>
        <fullName evidence="2">Uncharacterized protein</fullName>
    </submittedName>
</protein>
<evidence type="ECO:0000313" key="2">
    <source>
        <dbReference type="EMBL" id="KII71566.1"/>
    </source>
</evidence>
<name>A0A0C2MW33_THEKT</name>
<feature type="chain" id="PRO_5002169016" evidence="1">
    <location>
        <begin position="26"/>
        <end position="423"/>
    </location>
</feature>
<evidence type="ECO:0000256" key="1">
    <source>
        <dbReference type="SAM" id="SignalP"/>
    </source>
</evidence>
<dbReference type="AlphaFoldDB" id="A0A0C2MW33"/>
<evidence type="ECO:0000313" key="3">
    <source>
        <dbReference type="Proteomes" id="UP000031668"/>
    </source>
</evidence>
<sequence>MEPENSKRIKHNLLLIFMLKRFDVALQIFAVTLFQDGPDRKETDIILGLRILFCASSELQSFGNDFFHKILNKIIDLVNNSEEPIVTHAISNLHIIKECLQLFMYQGKRLKKLHLQLKKLVNFCIYQFNVLLKNLMKYISVENDESLLNTSSSRDQVRMNEKEEKELKVPKIYIIDLIDKGIISTVNQQKFHCLALINYITKIMNLYKFVSRVLHFYIVTKDVRDLFLENFECYPKYPPNNKNILSALLLILDDYFLDGKWKHFLPYQIFNNLLIRCCKSLESYKNCLDGAKRESSGSDIGEVLRPDSDKIIDEFIAGSFMIYADNSFGKIDLVNNFANNLLNMPKYLKIKFKKSTLNSSKFPNIGHLNPRRESLVIRKNLTNIINISRKMTFFRNLRHQILPVPLIINTCAKCNVSNHRLYR</sequence>
<organism evidence="2 3">
    <name type="scientific">Thelohanellus kitauei</name>
    <name type="common">Myxosporean</name>
    <dbReference type="NCBI Taxonomy" id="669202"/>
    <lineage>
        <taxon>Eukaryota</taxon>
        <taxon>Metazoa</taxon>
        <taxon>Cnidaria</taxon>
        <taxon>Myxozoa</taxon>
        <taxon>Myxosporea</taxon>
        <taxon>Bivalvulida</taxon>
        <taxon>Platysporina</taxon>
        <taxon>Myxobolidae</taxon>
        <taxon>Thelohanellus</taxon>
    </lineage>
</organism>
<accession>A0A0C2MW33</accession>